<dbReference type="AlphaFoldDB" id="A0A8H5LX66"/>
<name>A0A8H5LX66_9AGAR</name>
<protein>
    <submittedName>
        <fullName evidence="2">Uncharacterized protein</fullName>
    </submittedName>
</protein>
<keyword evidence="3" id="KW-1185">Reference proteome</keyword>
<sequence length="305" mass="34080">MSKIASQQELMNQKIHTIHLDIKAAGSSESKREVGQNETPNYSDGQFPLCEIPTSPSPPHVPPLDTAPTMEVNIIDGFDESPRSIDSLIVSRTRSDMPIPDVPPNLNQSQSLANNVFEKSSTDTTSTTPASPASPSSQFHKRKDDSGSSRARSQPGTAFSFEETFLNAPSSNISNITINHTAGDSVVITNNDYSRRQNFGNVYTGMGERRSFDSRYAGSVIDRSGYRSEREDDWREVRAARVDSDYDMANLQPYGLRERSGQRTSLINDPQSAGRGRRRFNRPEIHRWRSYDTTGNTFGYEEEVF</sequence>
<comment type="caution">
    <text evidence="2">The sequence shown here is derived from an EMBL/GenBank/DDBJ whole genome shotgun (WGS) entry which is preliminary data.</text>
</comment>
<feature type="compositionally biased region" description="Low complexity" evidence="1">
    <location>
        <begin position="122"/>
        <end position="137"/>
    </location>
</feature>
<proteinExistence type="predicted"/>
<gene>
    <name evidence="2" type="ORF">D9757_011101</name>
</gene>
<evidence type="ECO:0000313" key="2">
    <source>
        <dbReference type="EMBL" id="KAF5372818.1"/>
    </source>
</evidence>
<organism evidence="2 3">
    <name type="scientific">Collybiopsis confluens</name>
    <dbReference type="NCBI Taxonomy" id="2823264"/>
    <lineage>
        <taxon>Eukaryota</taxon>
        <taxon>Fungi</taxon>
        <taxon>Dikarya</taxon>
        <taxon>Basidiomycota</taxon>
        <taxon>Agaricomycotina</taxon>
        <taxon>Agaricomycetes</taxon>
        <taxon>Agaricomycetidae</taxon>
        <taxon>Agaricales</taxon>
        <taxon>Marasmiineae</taxon>
        <taxon>Omphalotaceae</taxon>
        <taxon>Collybiopsis</taxon>
    </lineage>
</organism>
<evidence type="ECO:0000256" key="1">
    <source>
        <dbReference type="SAM" id="MobiDB-lite"/>
    </source>
</evidence>
<dbReference type="EMBL" id="JAACJN010000108">
    <property type="protein sequence ID" value="KAF5372818.1"/>
    <property type="molecule type" value="Genomic_DNA"/>
</dbReference>
<dbReference type="Proteomes" id="UP000518752">
    <property type="component" value="Unassembled WGS sequence"/>
</dbReference>
<feature type="region of interest" description="Disordered" evidence="1">
    <location>
        <begin position="24"/>
        <end position="67"/>
    </location>
</feature>
<evidence type="ECO:0000313" key="3">
    <source>
        <dbReference type="Proteomes" id="UP000518752"/>
    </source>
</evidence>
<accession>A0A8H5LX66</accession>
<feature type="region of interest" description="Disordered" evidence="1">
    <location>
        <begin position="117"/>
        <end position="155"/>
    </location>
</feature>
<reference evidence="2 3" key="1">
    <citation type="journal article" date="2020" name="ISME J.">
        <title>Uncovering the hidden diversity of litter-decomposition mechanisms in mushroom-forming fungi.</title>
        <authorList>
            <person name="Floudas D."/>
            <person name="Bentzer J."/>
            <person name="Ahren D."/>
            <person name="Johansson T."/>
            <person name="Persson P."/>
            <person name="Tunlid A."/>
        </authorList>
    </citation>
    <scope>NUCLEOTIDE SEQUENCE [LARGE SCALE GENOMIC DNA]</scope>
    <source>
        <strain evidence="2 3">CBS 406.79</strain>
    </source>
</reference>